<dbReference type="Gene3D" id="1.10.260.40">
    <property type="entry name" value="lambda repressor-like DNA-binding domains"/>
    <property type="match status" value="1"/>
</dbReference>
<protein>
    <submittedName>
        <fullName evidence="4">Helix-turn-helix domain-containing protein</fullName>
    </submittedName>
</protein>
<dbReference type="InterPro" id="IPR010982">
    <property type="entry name" value="Lambda_DNA-bd_dom_sf"/>
</dbReference>
<dbReference type="Pfam" id="PF01381">
    <property type="entry name" value="HTH_3"/>
    <property type="match status" value="1"/>
</dbReference>
<evidence type="ECO:0000313" key="4">
    <source>
        <dbReference type="EMBL" id="MXP76431.1"/>
    </source>
</evidence>
<keyword evidence="5" id="KW-1185">Reference proteome</keyword>
<feature type="domain" description="HTH cro/C1-type" evidence="3">
    <location>
        <begin position="10"/>
        <end position="64"/>
    </location>
</feature>
<sequence length="262" mass="28898">MDQIKIGKFIAAMRKKQELSQKQLAQRLGVTDKTISKWETGNRMPDASVLLKLSMELKIDVNELLAGEEFLSEEFSSEEYVKKSESNLVKLVDELNENAKERKGRGIGTILGMACIALAFMGLIGSSLPMGRIADIFDLPTLFYLFGAKILILSIFGRFHDYLNAWKACFAGTELSIKEMKSAVQAVKYVAALSLTLGGLMASVGLFSLLNYLDDLTIIGPGLAQIVLAFFYTSIAETSYVILLFRIKGMFADKGTDQGTFD</sequence>
<evidence type="ECO:0000256" key="1">
    <source>
        <dbReference type="ARBA" id="ARBA00023125"/>
    </source>
</evidence>
<dbReference type="Proteomes" id="UP000460412">
    <property type="component" value="Unassembled WGS sequence"/>
</dbReference>
<feature type="transmembrane region" description="Helical" evidence="2">
    <location>
        <begin position="222"/>
        <end position="245"/>
    </location>
</feature>
<dbReference type="PROSITE" id="PS50943">
    <property type="entry name" value="HTH_CROC1"/>
    <property type="match status" value="1"/>
</dbReference>
<accession>A0A7X3MHC4</accession>
<evidence type="ECO:0000259" key="3">
    <source>
        <dbReference type="PROSITE" id="PS50943"/>
    </source>
</evidence>
<keyword evidence="2" id="KW-0472">Membrane</keyword>
<dbReference type="SUPFAM" id="SSF47413">
    <property type="entry name" value="lambda repressor-like DNA-binding domains"/>
    <property type="match status" value="1"/>
</dbReference>
<dbReference type="AlphaFoldDB" id="A0A7X3MHC4"/>
<dbReference type="RefSeq" id="WP_159751568.1">
    <property type="nucleotide sequence ID" value="NZ_CATIFW010000067.1"/>
</dbReference>
<feature type="transmembrane region" description="Helical" evidence="2">
    <location>
        <begin position="110"/>
        <end position="130"/>
    </location>
</feature>
<dbReference type="GO" id="GO:0003677">
    <property type="term" value="F:DNA binding"/>
    <property type="evidence" value="ECO:0007669"/>
    <property type="project" value="UniProtKB-KW"/>
</dbReference>
<feature type="transmembrane region" description="Helical" evidence="2">
    <location>
        <begin position="186"/>
        <end position="210"/>
    </location>
</feature>
<dbReference type="InterPro" id="IPR001387">
    <property type="entry name" value="Cro/C1-type_HTH"/>
</dbReference>
<dbReference type="PANTHER" id="PTHR46558:SF13">
    <property type="entry name" value="HTH-TYPE TRANSCRIPTIONAL REGULATOR IMMR"/>
    <property type="match status" value="1"/>
</dbReference>
<dbReference type="EMBL" id="WUQX01000001">
    <property type="protein sequence ID" value="MXP76431.1"/>
    <property type="molecule type" value="Genomic_DNA"/>
</dbReference>
<gene>
    <name evidence="4" type="ORF">GN277_13810</name>
</gene>
<organism evidence="4 5">
    <name type="scientific">Sporofaciens musculi</name>
    <dbReference type="NCBI Taxonomy" id="2681861"/>
    <lineage>
        <taxon>Bacteria</taxon>
        <taxon>Bacillati</taxon>
        <taxon>Bacillota</taxon>
        <taxon>Clostridia</taxon>
        <taxon>Lachnospirales</taxon>
        <taxon>Lachnospiraceae</taxon>
        <taxon>Sporofaciens</taxon>
    </lineage>
</organism>
<keyword evidence="1" id="KW-0238">DNA-binding</keyword>
<keyword evidence="2" id="KW-0812">Transmembrane</keyword>
<proteinExistence type="predicted"/>
<evidence type="ECO:0000313" key="5">
    <source>
        <dbReference type="Proteomes" id="UP000460412"/>
    </source>
</evidence>
<dbReference type="PANTHER" id="PTHR46558">
    <property type="entry name" value="TRACRIPTIONAL REGULATORY PROTEIN-RELATED-RELATED"/>
    <property type="match status" value="1"/>
</dbReference>
<reference evidence="4 5" key="1">
    <citation type="submission" date="2019-12" db="EMBL/GenBank/DDBJ databases">
        <title>Sporaefaciens musculi gen. nov., sp. nov., a novel bacterium isolated from the caecum of an obese mouse.</title>
        <authorList>
            <person name="Rasmussen T.S."/>
            <person name="Streidl T."/>
            <person name="Hitch T.C.A."/>
            <person name="Wortmann E."/>
            <person name="Deptula P."/>
            <person name="Hansen M."/>
            <person name="Nielsen D.S."/>
            <person name="Clavel T."/>
            <person name="Vogensen F.K."/>
        </authorList>
    </citation>
    <scope>NUCLEOTIDE SEQUENCE [LARGE SCALE GENOMIC DNA]</scope>
    <source>
        <strain evidence="4 5">WCA-9-b2</strain>
    </source>
</reference>
<feature type="transmembrane region" description="Helical" evidence="2">
    <location>
        <begin position="142"/>
        <end position="159"/>
    </location>
</feature>
<keyword evidence="2" id="KW-1133">Transmembrane helix</keyword>
<name>A0A7X3MHC4_9FIRM</name>
<dbReference type="SMART" id="SM00530">
    <property type="entry name" value="HTH_XRE"/>
    <property type="match status" value="1"/>
</dbReference>
<evidence type="ECO:0000256" key="2">
    <source>
        <dbReference type="SAM" id="Phobius"/>
    </source>
</evidence>
<dbReference type="CDD" id="cd00093">
    <property type="entry name" value="HTH_XRE"/>
    <property type="match status" value="1"/>
</dbReference>
<comment type="caution">
    <text evidence="4">The sequence shown here is derived from an EMBL/GenBank/DDBJ whole genome shotgun (WGS) entry which is preliminary data.</text>
</comment>